<dbReference type="InterPro" id="IPR013549">
    <property type="entry name" value="DUF1731"/>
</dbReference>
<feature type="domain" description="NAD-dependent epimerase/dehydratase" evidence="2">
    <location>
        <begin position="25"/>
        <end position="243"/>
    </location>
</feature>
<evidence type="ECO:0000259" key="2">
    <source>
        <dbReference type="Pfam" id="PF01370"/>
    </source>
</evidence>
<dbReference type="PANTHER" id="PTHR11092">
    <property type="entry name" value="SUGAR NUCLEOTIDE EPIMERASE RELATED"/>
    <property type="match status" value="1"/>
</dbReference>
<protein>
    <recommendedName>
        <fullName evidence="6">DUF1731 domain-containing protein</fullName>
    </recommendedName>
</protein>
<evidence type="ECO:0000313" key="4">
    <source>
        <dbReference type="EMBL" id="RPE29472.1"/>
    </source>
</evidence>
<comment type="caution">
    <text evidence="4">The sequence shown here is derived from an EMBL/GenBank/DDBJ whole genome shotgun (WGS) entry which is preliminary data.</text>
</comment>
<gene>
    <name evidence="4" type="ORF">EDD38_6628</name>
</gene>
<name>A0A3N4R8G2_9ACTN</name>
<dbReference type="Pfam" id="PF08338">
    <property type="entry name" value="DUF1731"/>
    <property type="match status" value="1"/>
</dbReference>
<reference evidence="4 5" key="1">
    <citation type="submission" date="2018-11" db="EMBL/GenBank/DDBJ databases">
        <title>Sequencing the genomes of 1000 actinobacteria strains.</title>
        <authorList>
            <person name="Klenk H.-P."/>
        </authorList>
    </citation>
    <scope>NUCLEOTIDE SEQUENCE [LARGE SCALE GENOMIC DNA]</scope>
    <source>
        <strain evidence="4 5">DSM 44781</strain>
    </source>
</reference>
<organism evidence="4 5">
    <name type="scientific">Kitasatospora cineracea</name>
    <dbReference type="NCBI Taxonomy" id="88074"/>
    <lineage>
        <taxon>Bacteria</taxon>
        <taxon>Bacillati</taxon>
        <taxon>Actinomycetota</taxon>
        <taxon>Actinomycetes</taxon>
        <taxon>Kitasatosporales</taxon>
        <taxon>Streptomycetaceae</taxon>
        <taxon>Kitasatospora</taxon>
    </lineage>
</organism>
<dbReference type="NCBIfam" id="TIGR01777">
    <property type="entry name" value="yfcH"/>
    <property type="match status" value="1"/>
</dbReference>
<keyword evidence="5" id="KW-1185">Reference proteome</keyword>
<proteinExistence type="inferred from homology"/>
<dbReference type="Proteomes" id="UP000266906">
    <property type="component" value="Unassembled WGS sequence"/>
</dbReference>
<sequence>MGGGRGGKELNAFSDGCTFFPVKYVIPGGTGQVGTMLERALRADGHQVVILTRTPTAPHHTAWDGRTLGRWAEQLDGADVVVNLAGRTVSCRYTPENLRQMMDSRVDSARVVGEAIAAAARPPRVWLQMSTATVYAHRFDAPNDEATGLVGGSEPDVPDYWEYSVRIARNWEAAQEEAATPATRKVALRSAMVLSPDRGGVFDVLSWLARLGLGGPVAGGRQYVSWIHEHDFVRAVRFLAEREELAGPVNLAAPNPLPHRELMRELRRANGVPLGLPATRWMAELGAFALRTDTELLLKSRRVVPGRLLEAGFAFDFPHCADAARELVARRRA</sequence>
<evidence type="ECO:0000259" key="3">
    <source>
        <dbReference type="Pfam" id="PF08338"/>
    </source>
</evidence>
<dbReference type="InterPro" id="IPR010099">
    <property type="entry name" value="SDR39U1"/>
</dbReference>
<dbReference type="Pfam" id="PF01370">
    <property type="entry name" value="Epimerase"/>
    <property type="match status" value="1"/>
</dbReference>
<evidence type="ECO:0000256" key="1">
    <source>
        <dbReference type="ARBA" id="ARBA00009353"/>
    </source>
</evidence>
<dbReference type="EMBL" id="RKQG01000002">
    <property type="protein sequence ID" value="RPE29472.1"/>
    <property type="molecule type" value="Genomic_DNA"/>
</dbReference>
<comment type="similarity">
    <text evidence="1">Belongs to the NAD(P)-dependent epimerase/dehydratase family. SDR39U1 subfamily.</text>
</comment>
<evidence type="ECO:0000313" key="5">
    <source>
        <dbReference type="Proteomes" id="UP000266906"/>
    </source>
</evidence>
<accession>A0A3N4R8G2</accession>
<dbReference type="InterPro" id="IPR001509">
    <property type="entry name" value="Epimerase_deHydtase"/>
</dbReference>
<dbReference type="AlphaFoldDB" id="A0A3N4R8G2"/>
<dbReference type="Gene3D" id="3.40.50.720">
    <property type="entry name" value="NAD(P)-binding Rossmann-like Domain"/>
    <property type="match status" value="1"/>
</dbReference>
<dbReference type="PANTHER" id="PTHR11092:SF0">
    <property type="entry name" value="EPIMERASE FAMILY PROTEIN SDR39U1"/>
    <property type="match status" value="1"/>
</dbReference>
<evidence type="ECO:0008006" key="6">
    <source>
        <dbReference type="Google" id="ProtNLM"/>
    </source>
</evidence>
<feature type="domain" description="DUF1731" evidence="3">
    <location>
        <begin position="281"/>
        <end position="327"/>
    </location>
</feature>
<dbReference type="InterPro" id="IPR036291">
    <property type="entry name" value="NAD(P)-bd_dom_sf"/>
</dbReference>
<dbReference type="SUPFAM" id="SSF51735">
    <property type="entry name" value="NAD(P)-binding Rossmann-fold domains"/>
    <property type="match status" value="1"/>
</dbReference>